<evidence type="ECO:0000256" key="3">
    <source>
        <dbReference type="ARBA" id="ARBA00023098"/>
    </source>
</evidence>
<dbReference type="PATRIC" id="fig|1150625.3.peg.1681"/>
<dbReference type="SUPFAM" id="SSF52151">
    <property type="entry name" value="FabD/lysophospholipase-like"/>
    <property type="match status" value="1"/>
</dbReference>
<dbReference type="GO" id="GO:0016042">
    <property type="term" value="P:lipid catabolic process"/>
    <property type="evidence" value="ECO:0007669"/>
    <property type="project" value="UniProtKB-UniRule"/>
</dbReference>
<dbReference type="InterPro" id="IPR016035">
    <property type="entry name" value="Acyl_Trfase/lysoPLipase"/>
</dbReference>
<accession>A0A147K8I0</accession>
<comment type="caution">
    <text evidence="6">The sequence shown here is derived from an EMBL/GenBank/DDBJ whole genome shotgun (WGS) entry which is preliminary data.</text>
</comment>
<evidence type="ECO:0000256" key="1">
    <source>
        <dbReference type="ARBA" id="ARBA00022801"/>
    </source>
</evidence>
<dbReference type="InterPro" id="IPR045943">
    <property type="entry name" value="DUF6363"/>
</dbReference>
<evidence type="ECO:0000313" key="6">
    <source>
        <dbReference type="EMBL" id="KUP06458.1"/>
    </source>
</evidence>
<evidence type="ECO:0000259" key="5">
    <source>
        <dbReference type="PROSITE" id="PS51635"/>
    </source>
</evidence>
<dbReference type="Proteomes" id="UP000074108">
    <property type="component" value="Unassembled WGS sequence"/>
</dbReference>
<evidence type="ECO:0000313" key="7">
    <source>
        <dbReference type="Proteomes" id="UP000074108"/>
    </source>
</evidence>
<dbReference type="CDD" id="cd07208">
    <property type="entry name" value="Pat_hypo_Ecoli_yjju_like"/>
    <property type="match status" value="1"/>
</dbReference>
<gene>
    <name evidence="6" type="ORF">Q75_07955</name>
</gene>
<dbReference type="RefSeq" id="WP_059351012.1">
    <property type="nucleotide sequence ID" value="NZ_LDYG01000028.1"/>
</dbReference>
<dbReference type="PANTHER" id="PTHR14226">
    <property type="entry name" value="NEUROPATHY TARGET ESTERASE/SWISS CHEESE D.MELANOGASTER"/>
    <property type="match status" value="1"/>
</dbReference>
<dbReference type="AlphaFoldDB" id="A0A147K8I0"/>
<dbReference type="PROSITE" id="PS51635">
    <property type="entry name" value="PNPLA"/>
    <property type="match status" value="1"/>
</dbReference>
<dbReference type="Gene3D" id="3.40.1090.10">
    <property type="entry name" value="Cytosolic phospholipase A2 catalytic domain"/>
    <property type="match status" value="2"/>
</dbReference>
<keyword evidence="7" id="KW-1185">Reference proteome</keyword>
<evidence type="ECO:0000256" key="2">
    <source>
        <dbReference type="ARBA" id="ARBA00022963"/>
    </source>
</evidence>
<feature type="short sequence motif" description="GXGXXG" evidence="4">
    <location>
        <begin position="11"/>
        <end position="16"/>
    </location>
</feature>
<feature type="short sequence motif" description="DGA/G" evidence="4">
    <location>
        <begin position="161"/>
        <end position="163"/>
    </location>
</feature>
<keyword evidence="1 4" id="KW-0378">Hydrolase</keyword>
<dbReference type="GO" id="GO:0016787">
    <property type="term" value="F:hydrolase activity"/>
    <property type="evidence" value="ECO:0007669"/>
    <property type="project" value="UniProtKB-UniRule"/>
</dbReference>
<dbReference type="InterPro" id="IPR050301">
    <property type="entry name" value="NTE"/>
</dbReference>
<reference evidence="6 7" key="1">
    <citation type="journal article" date="2016" name="Front. Microbiol.">
        <title>Microevolution Analysis of Bacillus coahuilensis Unveils Differences in Phosphorus Acquisition Strategies and Their Regulation.</title>
        <authorList>
            <person name="Gomez-Lunar Z."/>
            <person name="Hernandez-Gonzalez I."/>
            <person name="Rodriguez-Torres M.D."/>
            <person name="Souza V."/>
            <person name="Olmedo-Alvarez G."/>
        </authorList>
    </citation>
    <scope>NUCLEOTIDE SEQUENCE [LARGE SCALE GENOMIC DNA]</scope>
    <source>
        <strain evidence="7">p1.1.43</strain>
    </source>
</reference>
<dbReference type="PANTHER" id="PTHR14226:SF25">
    <property type="entry name" value="PHOSPHOESTERASE"/>
    <property type="match status" value="1"/>
</dbReference>
<evidence type="ECO:0000256" key="4">
    <source>
        <dbReference type="PROSITE-ProRule" id="PRU01161"/>
    </source>
</evidence>
<dbReference type="EMBL" id="LDYG01000028">
    <property type="protein sequence ID" value="KUP06458.1"/>
    <property type="molecule type" value="Genomic_DNA"/>
</dbReference>
<organism evidence="6 7">
    <name type="scientific">Bacillus coahuilensis p1.1.43</name>
    <dbReference type="NCBI Taxonomy" id="1150625"/>
    <lineage>
        <taxon>Bacteria</taxon>
        <taxon>Bacillati</taxon>
        <taxon>Bacillota</taxon>
        <taxon>Bacilli</taxon>
        <taxon>Bacillales</taxon>
        <taxon>Bacillaceae</taxon>
        <taxon>Bacillus</taxon>
    </lineage>
</organism>
<keyword evidence="3 4" id="KW-0443">Lipid metabolism</keyword>
<protein>
    <submittedName>
        <fullName evidence="6">Patatin</fullName>
    </submittedName>
</protein>
<feature type="domain" description="PNPLA" evidence="5">
    <location>
        <begin position="7"/>
        <end position="174"/>
    </location>
</feature>
<dbReference type="OrthoDB" id="9802424at2"/>
<name>A0A147K8I0_9BACI</name>
<feature type="active site" description="Proton acceptor" evidence="4">
    <location>
        <position position="161"/>
    </location>
</feature>
<dbReference type="InterPro" id="IPR002641">
    <property type="entry name" value="PNPLA_dom"/>
</dbReference>
<proteinExistence type="predicted"/>
<dbReference type="Pfam" id="PF19890">
    <property type="entry name" value="DUF6363"/>
    <property type="match status" value="1"/>
</dbReference>
<dbReference type="STRING" id="1150625.Q75_07955"/>
<feature type="short sequence motif" description="GXSXG" evidence="4">
    <location>
        <begin position="38"/>
        <end position="42"/>
    </location>
</feature>
<dbReference type="Pfam" id="PF01734">
    <property type="entry name" value="Patatin"/>
    <property type="match status" value="1"/>
</dbReference>
<sequence length="290" mass="32969">MLEQTGLVLEGGGMRGVYTAGVLEVLLENNIEFPYVIGVSAGACNAASFLSRQHGRNKKVNIEYAAHPEYLSFRNYIKKKELFGMDFVFGTIPNELVPYDYAAFHQNPTEFMIGTTDCHTGKPLYLSRNDYKEDLLLALRASSSLPLISPMVMFNGKELMDGGITDSIPLKQAEKDGFDKNVVILTRNEGYYKKPSKFTSVIHYKYGRFYPNLVQAIENRYDHYNQAIKEIERKEKAGEIFVIRPTLPLKVGRVEKNQKKLKDLYMKGYNDGKKALPTLLKWSEQNNVPS</sequence>
<keyword evidence="2 4" id="KW-0442">Lipid degradation</keyword>
<feature type="active site" description="Nucleophile" evidence="4">
    <location>
        <position position="40"/>
    </location>
</feature>
<dbReference type="InterPro" id="IPR037483">
    <property type="entry name" value="YjjU-like"/>
</dbReference>